<reference evidence="3" key="1">
    <citation type="submission" date="2023-03" db="EMBL/GenBank/DDBJ databases">
        <title>Mating type loci evolution in Malassezia.</title>
        <authorList>
            <person name="Coelho M.A."/>
        </authorList>
    </citation>
    <scope>NUCLEOTIDE SEQUENCE</scope>
    <source>
        <strain evidence="3">CBS 9431</strain>
    </source>
</reference>
<feature type="region of interest" description="Disordered" evidence="1">
    <location>
        <begin position="665"/>
        <end position="744"/>
    </location>
</feature>
<evidence type="ECO:0000256" key="1">
    <source>
        <dbReference type="SAM" id="MobiDB-lite"/>
    </source>
</evidence>
<dbReference type="SUPFAM" id="SSF47923">
    <property type="entry name" value="Ypt/Rab-GAP domain of gyp1p"/>
    <property type="match status" value="2"/>
</dbReference>
<proteinExistence type="predicted"/>
<feature type="region of interest" description="Disordered" evidence="1">
    <location>
        <begin position="428"/>
        <end position="525"/>
    </location>
</feature>
<evidence type="ECO:0000313" key="4">
    <source>
        <dbReference type="Proteomes" id="UP001217754"/>
    </source>
</evidence>
<feature type="region of interest" description="Disordered" evidence="1">
    <location>
        <begin position="560"/>
        <end position="649"/>
    </location>
</feature>
<feature type="compositionally biased region" description="Basic and acidic residues" evidence="1">
    <location>
        <begin position="437"/>
        <end position="449"/>
    </location>
</feature>
<dbReference type="Pfam" id="PF00566">
    <property type="entry name" value="RabGAP-TBC"/>
    <property type="match status" value="1"/>
</dbReference>
<protein>
    <recommendedName>
        <fullName evidence="2">Rab-GAP TBC domain-containing protein</fullName>
    </recommendedName>
</protein>
<feature type="domain" description="Rab-GAP TBC" evidence="2">
    <location>
        <begin position="33"/>
        <end position="329"/>
    </location>
</feature>
<evidence type="ECO:0000313" key="3">
    <source>
        <dbReference type="EMBL" id="WFD38059.1"/>
    </source>
</evidence>
<dbReference type="GO" id="GO:0005096">
    <property type="term" value="F:GTPase activator activity"/>
    <property type="evidence" value="ECO:0007669"/>
    <property type="project" value="TreeGrafter"/>
</dbReference>
<evidence type="ECO:0000259" key="2">
    <source>
        <dbReference type="PROSITE" id="PS50086"/>
    </source>
</evidence>
<dbReference type="InterPro" id="IPR035969">
    <property type="entry name" value="Rab-GAP_TBC_sf"/>
</dbReference>
<feature type="region of interest" description="Disordered" evidence="1">
    <location>
        <begin position="372"/>
        <end position="396"/>
    </location>
</feature>
<name>A0AAF0F122_9BASI</name>
<gene>
    <name evidence="3" type="ORF">MJAP1_001007</name>
</gene>
<dbReference type="EMBL" id="CP119958">
    <property type="protein sequence ID" value="WFD38059.1"/>
    <property type="molecule type" value="Genomic_DNA"/>
</dbReference>
<keyword evidence="4" id="KW-1185">Reference proteome</keyword>
<dbReference type="PANTHER" id="PTHR22957:SF27">
    <property type="entry name" value="TBC1 DOMAIN FAMILY MEMBER 13"/>
    <property type="match status" value="1"/>
</dbReference>
<dbReference type="AlphaFoldDB" id="A0AAF0F122"/>
<organism evidence="3 4">
    <name type="scientific">Malassezia japonica</name>
    <dbReference type="NCBI Taxonomy" id="223818"/>
    <lineage>
        <taxon>Eukaryota</taxon>
        <taxon>Fungi</taxon>
        <taxon>Dikarya</taxon>
        <taxon>Basidiomycota</taxon>
        <taxon>Ustilaginomycotina</taxon>
        <taxon>Malasseziomycetes</taxon>
        <taxon>Malasseziales</taxon>
        <taxon>Malasseziaceae</taxon>
        <taxon>Malassezia</taxon>
    </lineage>
</organism>
<dbReference type="PROSITE" id="PS50086">
    <property type="entry name" value="TBC_RABGAP"/>
    <property type="match status" value="1"/>
</dbReference>
<feature type="compositionally biased region" description="Low complexity" evidence="1">
    <location>
        <begin position="665"/>
        <end position="678"/>
    </location>
</feature>
<sequence>MRTSLALEVAPAHEGVVSIAYVQSECTAGALRALPDWVRTQAYQLLLGYLPLAKASWLATLRRRRSEYFRFLSDLAIDRFVPGERAPDKVLDQVYKDLFRASEADPDFYDCRAPWPKASVRHELLDRLETINRDFAYSAQRDRPPHGERFVDRQWHAMLRILYLYAMLNPSVGYVQGMHEILHVLLRAFFATRDTPLKDAPDDWAEVLAIGNTVEAEADAFWCFSLLIGELREVYDFGHGDATTLAAMRDLAEPLRAGARMPDNGMAHALHRFSAQLAAQDPTLATALRDTGLDPRLPYYSLRYLVCLYAAEFPWPAVLQIWDVLLAQGSLDAAPSPIEGPAPNEKIAFLVDVGCAMLMHVRGRLLDPPVQVPSPRRFAPRIPGGFDTPQSETPPDAFQQTLGVLQQYPEQDVAPILAAALTLNARRKAEQPLPRNADARRAPVGEPRRPQRNTSLQERLAATVQRSLNAPVRSATWAPESAPMRRGSSASERARPSLDRDAPHTPTKRLPPIDTDASPTTPLSSGRALFKRYTEALQDSNTAASVSKASTNLAAKALAWRAARDEPSSPTHAAPRSAPPTDAPLLPVPTVVDSPNDRDAYRSIARTRAGLASVHTPESAHRRRFDPLAPSPATSEDDSFTQSLSSPSHLSLPSMRAAAKMGLLTTPPTSDSSVVTPLATGDTPPGASNLSRRIPSGQRRSPRIVSGESRMRRSHNASPRTSDPVPAATMPMLGPVEPTPEGGHTAEHLDQLLAELKTNEWVKD</sequence>
<accession>A0AAF0F122</accession>
<dbReference type="SMART" id="SM00164">
    <property type="entry name" value="TBC"/>
    <property type="match status" value="1"/>
</dbReference>
<feature type="compositionally biased region" description="Basic and acidic residues" evidence="1">
    <location>
        <begin position="492"/>
        <end position="503"/>
    </location>
</feature>
<dbReference type="InterPro" id="IPR000195">
    <property type="entry name" value="Rab-GAP-TBC_dom"/>
</dbReference>
<dbReference type="PANTHER" id="PTHR22957">
    <property type="entry name" value="TBC1 DOMAIN FAMILY MEMBER GTPASE-ACTIVATING PROTEIN"/>
    <property type="match status" value="1"/>
</dbReference>
<dbReference type="GeneID" id="85224656"/>
<dbReference type="Proteomes" id="UP001217754">
    <property type="component" value="Chromosome 1"/>
</dbReference>
<dbReference type="Gene3D" id="1.10.8.270">
    <property type="entry name" value="putative rabgap domain of human tbc1 domain family member 14 like domains"/>
    <property type="match status" value="1"/>
</dbReference>
<dbReference type="GO" id="GO:0006886">
    <property type="term" value="P:intracellular protein transport"/>
    <property type="evidence" value="ECO:0007669"/>
    <property type="project" value="TreeGrafter"/>
</dbReference>
<dbReference type="Gene3D" id="1.10.472.80">
    <property type="entry name" value="Ypt/Rab-GAP domain of gyp1p, domain 3"/>
    <property type="match status" value="1"/>
</dbReference>
<dbReference type="RefSeq" id="XP_060120956.1">
    <property type="nucleotide sequence ID" value="XM_060264973.1"/>
</dbReference>